<organism evidence="2 3">
    <name type="scientific">Pleurodeles waltl</name>
    <name type="common">Iberian ribbed newt</name>
    <dbReference type="NCBI Taxonomy" id="8319"/>
    <lineage>
        <taxon>Eukaryota</taxon>
        <taxon>Metazoa</taxon>
        <taxon>Chordata</taxon>
        <taxon>Craniata</taxon>
        <taxon>Vertebrata</taxon>
        <taxon>Euteleostomi</taxon>
        <taxon>Amphibia</taxon>
        <taxon>Batrachia</taxon>
        <taxon>Caudata</taxon>
        <taxon>Salamandroidea</taxon>
        <taxon>Salamandridae</taxon>
        <taxon>Pleurodelinae</taxon>
        <taxon>Pleurodeles</taxon>
    </lineage>
</organism>
<keyword evidence="3" id="KW-1185">Reference proteome</keyword>
<accession>A0AAV7KWJ0</accession>
<dbReference type="EMBL" id="JANPWB010000016">
    <property type="protein sequence ID" value="KAJ1082592.1"/>
    <property type="molecule type" value="Genomic_DNA"/>
</dbReference>
<dbReference type="Proteomes" id="UP001066276">
    <property type="component" value="Chromosome 12"/>
</dbReference>
<sequence length="105" mass="11944">MMKLTQRVPTPTLLDAPLQERIGEPPESPPDKPGQVLAAIESSSKSMATALGFLVMDLSFLREYNRKRSDWVTKGEKTLVTLQPQTLDKQQALWDLQKWVHQLDQ</sequence>
<feature type="region of interest" description="Disordered" evidence="1">
    <location>
        <begin position="1"/>
        <end position="35"/>
    </location>
</feature>
<comment type="caution">
    <text evidence="2">The sequence shown here is derived from an EMBL/GenBank/DDBJ whole genome shotgun (WGS) entry which is preliminary data.</text>
</comment>
<name>A0AAV7KWJ0_PLEWA</name>
<proteinExistence type="predicted"/>
<protein>
    <submittedName>
        <fullName evidence="2">Uncharacterized protein</fullName>
    </submittedName>
</protein>
<reference evidence="2" key="1">
    <citation type="journal article" date="2022" name="bioRxiv">
        <title>Sequencing and chromosome-scale assembly of the giantPleurodeles waltlgenome.</title>
        <authorList>
            <person name="Brown T."/>
            <person name="Elewa A."/>
            <person name="Iarovenko S."/>
            <person name="Subramanian E."/>
            <person name="Araus A.J."/>
            <person name="Petzold A."/>
            <person name="Susuki M."/>
            <person name="Suzuki K.-i.T."/>
            <person name="Hayashi T."/>
            <person name="Toyoda A."/>
            <person name="Oliveira C."/>
            <person name="Osipova E."/>
            <person name="Leigh N.D."/>
            <person name="Simon A."/>
            <person name="Yun M.H."/>
        </authorList>
    </citation>
    <scope>NUCLEOTIDE SEQUENCE</scope>
    <source>
        <strain evidence="2">20211129_DDA</strain>
        <tissue evidence="2">Liver</tissue>
    </source>
</reference>
<evidence type="ECO:0000313" key="3">
    <source>
        <dbReference type="Proteomes" id="UP001066276"/>
    </source>
</evidence>
<dbReference type="AlphaFoldDB" id="A0AAV7KWJ0"/>
<evidence type="ECO:0000256" key="1">
    <source>
        <dbReference type="SAM" id="MobiDB-lite"/>
    </source>
</evidence>
<gene>
    <name evidence="2" type="ORF">NDU88_002757</name>
</gene>
<evidence type="ECO:0000313" key="2">
    <source>
        <dbReference type="EMBL" id="KAJ1082592.1"/>
    </source>
</evidence>